<dbReference type="RefSeq" id="WP_012446801.1">
    <property type="nucleotide sequence ID" value="NC_010718.1"/>
</dbReference>
<dbReference type="GO" id="GO:0005524">
    <property type="term" value="F:ATP binding"/>
    <property type="evidence" value="ECO:0007669"/>
    <property type="project" value="UniProtKB-KW"/>
</dbReference>
<dbReference type="Gene3D" id="3.30.565.10">
    <property type="entry name" value="Histidine kinase-like ATPase, C-terminal domain"/>
    <property type="match status" value="1"/>
</dbReference>
<gene>
    <name evidence="2" type="ordered locus">Nther_0316</name>
</gene>
<evidence type="ECO:0000313" key="3">
    <source>
        <dbReference type="Proteomes" id="UP000001683"/>
    </source>
</evidence>
<dbReference type="InterPro" id="IPR003594">
    <property type="entry name" value="HATPase_dom"/>
</dbReference>
<keyword evidence="2" id="KW-0547">Nucleotide-binding</keyword>
<sequence>MTARWKRIKGLMDELITNSFKAGATVLESKIMDEDDKHIVYVKDNGKGMSEEKLEQAKKLLDQPRRDELEEYYGELAGRTAKNSGLSIVGMMVDEFEIKSEKGQGTEIKLIIYKED</sequence>
<proteinExistence type="predicted"/>
<evidence type="ECO:0000313" key="2">
    <source>
        <dbReference type="EMBL" id="ACB83913.1"/>
    </source>
</evidence>
<dbReference type="InParanoid" id="B2A579"/>
<dbReference type="KEGG" id="nth:Nther_0316"/>
<feature type="domain" description="Histidine kinase/HSP90-like ATPase" evidence="1">
    <location>
        <begin position="7"/>
        <end position="112"/>
    </location>
</feature>
<evidence type="ECO:0000259" key="1">
    <source>
        <dbReference type="Pfam" id="PF02518"/>
    </source>
</evidence>
<reference evidence="2 3" key="1">
    <citation type="submission" date="2008-04" db="EMBL/GenBank/DDBJ databases">
        <title>Complete sequence of chromosome of Natranaerobius thermophilus JW/NM-WN-LF.</title>
        <authorList>
            <consortium name="US DOE Joint Genome Institute"/>
            <person name="Copeland A."/>
            <person name="Lucas S."/>
            <person name="Lapidus A."/>
            <person name="Glavina del Rio T."/>
            <person name="Dalin E."/>
            <person name="Tice H."/>
            <person name="Bruce D."/>
            <person name="Goodwin L."/>
            <person name="Pitluck S."/>
            <person name="Chertkov O."/>
            <person name="Brettin T."/>
            <person name="Detter J.C."/>
            <person name="Han C."/>
            <person name="Kuske C.R."/>
            <person name="Schmutz J."/>
            <person name="Larimer F."/>
            <person name="Land M."/>
            <person name="Hauser L."/>
            <person name="Kyrpides N."/>
            <person name="Lykidis A."/>
            <person name="Mesbah N.M."/>
            <person name="Wiegel J."/>
        </authorList>
    </citation>
    <scope>NUCLEOTIDE SEQUENCE [LARGE SCALE GENOMIC DNA]</scope>
    <source>
        <strain evidence="3">ATCC BAA-1301 / DSM 18059 / JW/NM-WN-LF</strain>
    </source>
</reference>
<keyword evidence="2" id="KW-0067">ATP-binding</keyword>
<dbReference type="Proteomes" id="UP000001683">
    <property type="component" value="Chromosome"/>
</dbReference>
<dbReference type="InterPro" id="IPR036890">
    <property type="entry name" value="HATPase_C_sf"/>
</dbReference>
<reference evidence="2 3" key="2">
    <citation type="journal article" date="2011" name="J. Bacteriol.">
        <title>Complete genome sequence of the anaerobic, halophilic alkalithermophile Natranaerobius thermophilus JW/NM-WN-LF.</title>
        <authorList>
            <person name="Zhao B."/>
            <person name="Mesbah N.M."/>
            <person name="Dalin E."/>
            <person name="Goodwin L."/>
            <person name="Nolan M."/>
            <person name="Pitluck S."/>
            <person name="Chertkov O."/>
            <person name="Brettin T.S."/>
            <person name="Han J."/>
            <person name="Larimer F.W."/>
            <person name="Land M.L."/>
            <person name="Hauser L."/>
            <person name="Kyrpides N."/>
            <person name="Wiegel J."/>
        </authorList>
    </citation>
    <scope>NUCLEOTIDE SEQUENCE [LARGE SCALE GENOMIC DNA]</scope>
    <source>
        <strain evidence="3">ATCC BAA-1301 / DSM 18059 / JW/NM-WN-LF</strain>
    </source>
</reference>
<dbReference type="STRING" id="457570.Nther_0316"/>
<dbReference type="Pfam" id="PF02518">
    <property type="entry name" value="HATPase_c"/>
    <property type="match status" value="1"/>
</dbReference>
<name>B2A579_NATTJ</name>
<keyword evidence="3" id="KW-1185">Reference proteome</keyword>
<dbReference type="eggNOG" id="COG2172">
    <property type="taxonomic scope" value="Bacteria"/>
</dbReference>
<dbReference type="OrthoDB" id="9794280at2"/>
<accession>B2A579</accession>
<dbReference type="HOGENOM" id="CLU_165264_0_0_9"/>
<dbReference type="SUPFAM" id="SSF55874">
    <property type="entry name" value="ATPase domain of HSP90 chaperone/DNA topoisomerase II/histidine kinase"/>
    <property type="match status" value="1"/>
</dbReference>
<dbReference type="EMBL" id="CP001034">
    <property type="protein sequence ID" value="ACB83913.1"/>
    <property type="molecule type" value="Genomic_DNA"/>
</dbReference>
<dbReference type="AlphaFoldDB" id="B2A579"/>
<protein>
    <submittedName>
        <fullName evidence="2">ATP-binding region ATPase domain protein</fullName>
    </submittedName>
</protein>
<organism evidence="2 3">
    <name type="scientific">Natranaerobius thermophilus (strain ATCC BAA-1301 / DSM 18059 / JW/NM-WN-LF)</name>
    <dbReference type="NCBI Taxonomy" id="457570"/>
    <lineage>
        <taxon>Bacteria</taxon>
        <taxon>Bacillati</taxon>
        <taxon>Bacillota</taxon>
        <taxon>Clostridia</taxon>
        <taxon>Natranaerobiales</taxon>
        <taxon>Natranaerobiaceae</taxon>
        <taxon>Natranaerobius</taxon>
    </lineage>
</organism>